<feature type="region of interest" description="Disordered" evidence="1">
    <location>
        <begin position="1"/>
        <end position="190"/>
    </location>
</feature>
<dbReference type="EMBL" id="LFZO01000145">
    <property type="protein sequence ID" value="KXT12626.1"/>
    <property type="molecule type" value="Genomic_DNA"/>
</dbReference>
<dbReference type="Proteomes" id="UP000073492">
    <property type="component" value="Unassembled WGS sequence"/>
</dbReference>
<accession>A0A139IDD5</accession>
<dbReference type="AlphaFoldDB" id="A0A139IDD5"/>
<proteinExistence type="predicted"/>
<feature type="compositionally biased region" description="Polar residues" evidence="1">
    <location>
        <begin position="153"/>
        <end position="166"/>
    </location>
</feature>
<evidence type="ECO:0000313" key="2">
    <source>
        <dbReference type="EMBL" id="KXT12626.1"/>
    </source>
</evidence>
<evidence type="ECO:0000313" key="3">
    <source>
        <dbReference type="Proteomes" id="UP000073492"/>
    </source>
</evidence>
<protein>
    <submittedName>
        <fullName evidence="2">Uncharacterized protein</fullName>
    </submittedName>
</protein>
<sequence>MAYQTFHDASPSKGLYVANEDDDGGRATGLRRRLVLTSNNPLNAVLLRRRRDTSAKPPQAALGSDCRGSDGPQPLAASTDPSPPSVATPLPAPEPLAASTDLSPLSVATPLPAPEPLAAMPTPSPSAVPDARPPRKCVPPHLKHAAMIDRPTRQSVYDQATMQLRSQAAKGSKTQPVEADHEEARVNRRGFVRSKTTASNLALMPITV</sequence>
<reference evidence="2 3" key="1">
    <citation type="submission" date="2015-07" db="EMBL/GenBank/DDBJ databases">
        <title>Comparative genomics of the Sigatoka disease complex on banana suggests a link between parallel evolutionary changes in Pseudocercospora fijiensis and Pseudocercospora eumusae and increased virulence on the banana host.</title>
        <authorList>
            <person name="Chang T.-C."/>
            <person name="Salvucci A."/>
            <person name="Crous P.W."/>
            <person name="Stergiopoulos I."/>
        </authorList>
    </citation>
    <scope>NUCLEOTIDE SEQUENCE [LARGE SCALE GENOMIC DNA]</scope>
    <source>
        <strain evidence="2 3">CBS 116634</strain>
    </source>
</reference>
<name>A0A139IDD5_9PEZI</name>
<comment type="caution">
    <text evidence="2">The sequence shown here is derived from an EMBL/GenBank/DDBJ whole genome shotgun (WGS) entry which is preliminary data.</text>
</comment>
<organism evidence="2 3">
    <name type="scientific">Pseudocercospora musae</name>
    <dbReference type="NCBI Taxonomy" id="113226"/>
    <lineage>
        <taxon>Eukaryota</taxon>
        <taxon>Fungi</taxon>
        <taxon>Dikarya</taxon>
        <taxon>Ascomycota</taxon>
        <taxon>Pezizomycotina</taxon>
        <taxon>Dothideomycetes</taxon>
        <taxon>Dothideomycetidae</taxon>
        <taxon>Mycosphaerellales</taxon>
        <taxon>Mycosphaerellaceae</taxon>
        <taxon>Pseudocercospora</taxon>
    </lineage>
</organism>
<feature type="compositionally biased region" description="Pro residues" evidence="1">
    <location>
        <begin position="81"/>
        <end position="94"/>
    </location>
</feature>
<keyword evidence="3" id="KW-1185">Reference proteome</keyword>
<gene>
    <name evidence="2" type="ORF">AC579_4231</name>
</gene>
<evidence type="ECO:0000256" key="1">
    <source>
        <dbReference type="SAM" id="MobiDB-lite"/>
    </source>
</evidence>